<name>A0A5S9NN39_9HYPH</name>
<dbReference type="InterPro" id="IPR015590">
    <property type="entry name" value="Aldehyde_DH_dom"/>
</dbReference>
<keyword evidence="3" id="KW-0558">Oxidation</keyword>
<comment type="similarity">
    <text evidence="1 5">Belongs to the aldehyde dehydrogenase family.</text>
</comment>
<organism evidence="7 8">
    <name type="scientific">Starkeya nomas</name>
    <dbReference type="NCBI Taxonomy" id="2666134"/>
    <lineage>
        <taxon>Bacteria</taxon>
        <taxon>Pseudomonadati</taxon>
        <taxon>Pseudomonadota</taxon>
        <taxon>Alphaproteobacteria</taxon>
        <taxon>Hyphomicrobiales</taxon>
        <taxon>Xanthobacteraceae</taxon>
        <taxon>Starkeya</taxon>
    </lineage>
</organism>
<evidence type="ECO:0000313" key="7">
    <source>
        <dbReference type="EMBL" id="CAA0091748.1"/>
    </source>
</evidence>
<evidence type="ECO:0000256" key="1">
    <source>
        <dbReference type="ARBA" id="ARBA00009986"/>
    </source>
</evidence>
<sequence length="500" mass="53398">MTEPLSERTPSDWKTLAAGLRIRSQAFIDGRFRDAADGRTFETVNPATGVKIADIAACDAADVDLAVAAARRSFEAGVWSRRDPTERRRVLVRLADLILAHGEELALLETLDMGKLLRDSATLDIPTSAEVFRWYGEACDKLNGEVVRAGEGAFALIDREPVGVIGAVVPWNFPLKMAAWKCAPALAAGNSVILKPAEQSPLTALRLAELAAEAGIPDGVFNVLPGFGHEAGQAIGLHEGIDCVAFTGSTEIGKRFLTYAGASNMKRIWLECGGKSANLVFPQTKDLDRAAGFAAQGIFFNQGEVCSATSRVFVHRSIAEAFTERLLAKVDAYRPGDPLDPASGMGAMVTEEHTRRVMDYIAIGSESATLACGGERVLTETGGCFVAPTVFTGVDPLSRIAREEVFGPVLAISTFEDEAEAVRLANDSIYGLGASVWTDDLGQAHRVARALHVGSVSVNTVDAVDVRTPFGGVKQSGSGRDLSLHAFDKYTDLKTTWISL</sequence>
<dbReference type="AlphaFoldDB" id="A0A5S9NN39"/>
<dbReference type="InterPro" id="IPR016160">
    <property type="entry name" value="Ald_DH_CS_CYS"/>
</dbReference>
<evidence type="ECO:0000256" key="4">
    <source>
        <dbReference type="PROSITE-ProRule" id="PRU10007"/>
    </source>
</evidence>
<evidence type="ECO:0000256" key="2">
    <source>
        <dbReference type="ARBA" id="ARBA00023002"/>
    </source>
</evidence>
<dbReference type="CDD" id="cd07112">
    <property type="entry name" value="ALDH_GABALDH-PuuC"/>
    <property type="match status" value="1"/>
</dbReference>
<dbReference type="Gene3D" id="3.40.309.10">
    <property type="entry name" value="Aldehyde Dehydrogenase, Chain A, domain 2"/>
    <property type="match status" value="1"/>
</dbReference>
<dbReference type="Proteomes" id="UP000433050">
    <property type="component" value="Unassembled WGS sequence"/>
</dbReference>
<dbReference type="PROSITE" id="PS00070">
    <property type="entry name" value="ALDEHYDE_DEHYDR_CYS"/>
    <property type="match status" value="1"/>
</dbReference>
<gene>
    <name evidence="7" type="primary">puuC_1</name>
    <name evidence="7" type="ORF">STARVERO_01355</name>
</gene>
<dbReference type="InterPro" id="IPR016161">
    <property type="entry name" value="Ald_DH/histidinol_DH"/>
</dbReference>
<dbReference type="PROSITE" id="PS00687">
    <property type="entry name" value="ALDEHYDE_DEHYDR_GLU"/>
    <property type="match status" value="1"/>
</dbReference>
<protein>
    <submittedName>
        <fullName evidence="7">NADP/NAD-dependent aldehyde dehydrogenase PuuC</fullName>
        <ecNumber evidence="7">1.2.1.5</ecNumber>
    </submittedName>
</protein>
<dbReference type="InterPro" id="IPR016163">
    <property type="entry name" value="Ald_DH_C"/>
</dbReference>
<keyword evidence="2 5" id="KW-0560">Oxidoreductase</keyword>
<evidence type="ECO:0000313" key="8">
    <source>
        <dbReference type="Proteomes" id="UP000433050"/>
    </source>
</evidence>
<dbReference type="GO" id="GO:0004030">
    <property type="term" value="F:aldehyde dehydrogenase [NAD(P)+] activity"/>
    <property type="evidence" value="ECO:0007669"/>
    <property type="project" value="UniProtKB-EC"/>
</dbReference>
<proteinExistence type="inferred from homology"/>
<dbReference type="EMBL" id="CACSAS010000001">
    <property type="protein sequence ID" value="CAA0091748.1"/>
    <property type="molecule type" value="Genomic_DNA"/>
</dbReference>
<dbReference type="FunFam" id="3.40.309.10:FF:000012">
    <property type="entry name" value="Betaine aldehyde dehydrogenase"/>
    <property type="match status" value="1"/>
</dbReference>
<dbReference type="InterPro" id="IPR016162">
    <property type="entry name" value="Ald_DH_N"/>
</dbReference>
<dbReference type="EC" id="1.2.1.5" evidence="7"/>
<evidence type="ECO:0000259" key="6">
    <source>
        <dbReference type="Pfam" id="PF00171"/>
    </source>
</evidence>
<accession>A0A5S9NN39</accession>
<evidence type="ECO:0000256" key="5">
    <source>
        <dbReference type="RuleBase" id="RU003345"/>
    </source>
</evidence>
<evidence type="ECO:0000256" key="3">
    <source>
        <dbReference type="ARBA" id="ARBA00023097"/>
    </source>
</evidence>
<dbReference type="InterPro" id="IPR029510">
    <property type="entry name" value="Ald_DH_CS_GLU"/>
</dbReference>
<dbReference type="PANTHER" id="PTHR11699">
    <property type="entry name" value="ALDEHYDE DEHYDROGENASE-RELATED"/>
    <property type="match status" value="1"/>
</dbReference>
<reference evidence="7 8" key="1">
    <citation type="submission" date="2019-12" db="EMBL/GenBank/DDBJ databases">
        <authorList>
            <person name="Reyes-Prieto M."/>
        </authorList>
    </citation>
    <scope>NUCLEOTIDE SEQUENCE [LARGE SCALE GENOMIC DNA]</scope>
    <source>
        <strain evidence="7">HF14-78462</strain>
    </source>
</reference>
<dbReference type="FunFam" id="3.40.605.10:FF:000001">
    <property type="entry name" value="Aldehyde dehydrogenase 1"/>
    <property type="match status" value="1"/>
</dbReference>
<dbReference type="SUPFAM" id="SSF53720">
    <property type="entry name" value="ALDH-like"/>
    <property type="match status" value="1"/>
</dbReference>
<feature type="active site" evidence="4">
    <location>
        <position position="271"/>
    </location>
</feature>
<dbReference type="RefSeq" id="WP_159598320.1">
    <property type="nucleotide sequence ID" value="NZ_CACSAS010000001.1"/>
</dbReference>
<feature type="domain" description="Aldehyde dehydrogenase" evidence="6">
    <location>
        <begin position="35"/>
        <end position="495"/>
    </location>
</feature>
<dbReference type="Pfam" id="PF00171">
    <property type="entry name" value="Aldedh"/>
    <property type="match status" value="1"/>
</dbReference>
<keyword evidence="8" id="KW-1185">Reference proteome</keyword>
<dbReference type="Gene3D" id="3.40.605.10">
    <property type="entry name" value="Aldehyde Dehydrogenase, Chain A, domain 1"/>
    <property type="match status" value="1"/>
</dbReference>